<comment type="cofactor">
    <cofactor evidence="5">
        <name>Mn(2+)</name>
        <dbReference type="ChEBI" id="CHEBI:29035"/>
    </cofactor>
    <text evidence="5">Binds 2 manganese ions.</text>
</comment>
<dbReference type="EMBL" id="AP027925">
    <property type="protein sequence ID" value="BED92994.1"/>
    <property type="molecule type" value="Genomic_DNA"/>
</dbReference>
<dbReference type="PANTHER" id="PTHR21110:SF0">
    <property type="entry name" value="PHOSPHOPENTOMUTASE"/>
    <property type="match status" value="1"/>
</dbReference>
<dbReference type="Gene3D" id="3.40.720.10">
    <property type="entry name" value="Alkaline Phosphatase, subunit A"/>
    <property type="match status" value="1"/>
</dbReference>
<evidence type="ECO:0000256" key="1">
    <source>
        <dbReference type="ARBA" id="ARBA00010373"/>
    </source>
</evidence>
<keyword evidence="3 5" id="KW-0464">Manganese</keyword>
<dbReference type="GO" id="GO:0009117">
    <property type="term" value="P:nucleotide metabolic process"/>
    <property type="evidence" value="ECO:0007669"/>
    <property type="project" value="UniProtKB-UniRule"/>
</dbReference>
<dbReference type="PIRSF" id="PIRSF001491">
    <property type="entry name" value="Ppentomutase"/>
    <property type="match status" value="1"/>
</dbReference>
<reference evidence="8" key="1">
    <citation type="journal article" date="2023" name="ISME J.">
        <title>Emergence of putative energy parasites within Clostridia revealed by genome analysis of a novel endosymbiotic clade.</title>
        <authorList>
            <person name="Takahashi K."/>
            <person name="Kuwahara H."/>
            <person name="Horikawa Y."/>
            <person name="Izawa K."/>
            <person name="Kato D."/>
            <person name="Inagaki T."/>
            <person name="Yuki M."/>
            <person name="Ohkuma M."/>
            <person name="Hongoh Y."/>
        </authorList>
    </citation>
    <scope>NUCLEOTIDE SEQUENCE</scope>
    <source>
        <strain evidence="8">RsTa-C01</strain>
    </source>
</reference>
<evidence type="ECO:0000256" key="5">
    <source>
        <dbReference type="HAMAP-Rule" id="MF_00740"/>
    </source>
</evidence>
<dbReference type="HAMAP" id="MF_00740">
    <property type="entry name" value="Phosphopentomut"/>
    <property type="match status" value="1"/>
</dbReference>
<dbReference type="Proteomes" id="UP001335720">
    <property type="component" value="Chromosome"/>
</dbReference>
<dbReference type="InterPro" id="IPR024052">
    <property type="entry name" value="Phosphopentomutase_DeoB_cap_sf"/>
</dbReference>
<keyword evidence="2 5" id="KW-0479">Metal-binding</keyword>
<comment type="pathway">
    <text evidence="5">Carbohydrate degradation; 2-deoxy-D-ribose 1-phosphate degradation; D-glyceraldehyde 3-phosphate and acetaldehyde from 2-deoxy-alpha-D-ribose 1-phosphate: step 1/2.</text>
</comment>
<comment type="subcellular location">
    <subcellularLocation>
        <location evidence="5">Cytoplasm</location>
    </subcellularLocation>
</comment>
<dbReference type="GO" id="GO:0043094">
    <property type="term" value="P:metabolic compound salvage"/>
    <property type="evidence" value="ECO:0007669"/>
    <property type="project" value="UniProtKB-UniRule"/>
</dbReference>
<feature type="binding site" evidence="5">
    <location>
        <position position="330"/>
    </location>
    <ligand>
        <name>Mn(2+)</name>
        <dbReference type="ChEBI" id="CHEBI:29035"/>
        <label>2</label>
    </ligand>
</feature>
<protein>
    <recommendedName>
        <fullName evidence="5 6">Phosphopentomutase</fullName>
        <ecNumber evidence="5 6">5.4.2.7</ecNumber>
    </recommendedName>
    <alternativeName>
        <fullName evidence="5">Phosphodeoxyribomutase</fullName>
    </alternativeName>
</protein>
<dbReference type="NCBIfam" id="NF003766">
    <property type="entry name" value="PRK05362.1"/>
    <property type="match status" value="1"/>
</dbReference>
<comment type="similarity">
    <text evidence="1 5">Belongs to the phosphopentomutase family.</text>
</comment>
<dbReference type="GO" id="GO:0030145">
    <property type="term" value="F:manganese ion binding"/>
    <property type="evidence" value="ECO:0007669"/>
    <property type="project" value="UniProtKB-UniRule"/>
</dbReference>
<evidence type="ECO:0000256" key="4">
    <source>
        <dbReference type="ARBA" id="ARBA00023235"/>
    </source>
</evidence>
<dbReference type="InterPro" id="IPR006124">
    <property type="entry name" value="Metalloenzyme"/>
</dbReference>
<accession>A0AA48I6J0</accession>
<proteinExistence type="inferred from homology"/>
<comment type="catalytic activity">
    <reaction evidence="5">
        <text>2-deoxy-alpha-D-ribose 1-phosphate = 2-deoxy-D-ribose 5-phosphate</text>
        <dbReference type="Rhea" id="RHEA:27658"/>
        <dbReference type="ChEBI" id="CHEBI:57259"/>
        <dbReference type="ChEBI" id="CHEBI:62877"/>
        <dbReference type="EC" id="5.4.2.7"/>
    </reaction>
</comment>
<dbReference type="GO" id="GO:0006018">
    <property type="term" value="P:2-deoxyribose 1-phosphate catabolic process"/>
    <property type="evidence" value="ECO:0007669"/>
    <property type="project" value="UniProtKB-UniRule"/>
</dbReference>
<feature type="binding site" evidence="5">
    <location>
        <position position="282"/>
    </location>
    <ligand>
        <name>Mn(2+)</name>
        <dbReference type="ChEBI" id="CHEBI:29035"/>
        <label>2</label>
    </ligand>
</feature>
<feature type="binding site" evidence="5">
    <location>
        <position position="5"/>
    </location>
    <ligand>
        <name>Mn(2+)</name>
        <dbReference type="ChEBI" id="CHEBI:29035"/>
        <label>1</label>
    </ligand>
</feature>
<dbReference type="PANTHER" id="PTHR21110">
    <property type="entry name" value="PHOSPHOPENTOMUTASE"/>
    <property type="match status" value="1"/>
</dbReference>
<evidence type="ECO:0000256" key="2">
    <source>
        <dbReference type="ARBA" id="ARBA00022723"/>
    </source>
</evidence>
<dbReference type="InterPro" id="IPR010045">
    <property type="entry name" value="DeoB"/>
</dbReference>
<dbReference type="Pfam" id="PF01676">
    <property type="entry name" value="Metalloenzyme"/>
    <property type="match status" value="1"/>
</dbReference>
<evidence type="ECO:0000313" key="8">
    <source>
        <dbReference type="EMBL" id="BED92994.1"/>
    </source>
</evidence>
<comment type="function">
    <text evidence="5">Isomerase that catalyzes the conversion of deoxy-ribose 1-phosphate (dRib-1-P) and ribose 1-phosphate (Rib-1-P) to deoxy-ribose 5-phosphate (dRib-5-P) and ribose 5-phosphate (Rib-5-P), respectively.</text>
</comment>
<feature type="binding site" evidence="5">
    <location>
        <position position="319"/>
    </location>
    <ligand>
        <name>Mn(2+)</name>
        <dbReference type="ChEBI" id="CHEBI:29035"/>
        <label>1</label>
    </ligand>
</feature>
<evidence type="ECO:0000256" key="3">
    <source>
        <dbReference type="ARBA" id="ARBA00023211"/>
    </source>
</evidence>
<dbReference type="EC" id="5.4.2.7" evidence="5 6"/>
<dbReference type="AlphaFoldDB" id="A0AA48I6J0"/>
<dbReference type="NCBIfam" id="TIGR01696">
    <property type="entry name" value="deoB"/>
    <property type="match status" value="1"/>
</dbReference>
<dbReference type="GO" id="GO:0005829">
    <property type="term" value="C:cytosol"/>
    <property type="evidence" value="ECO:0007669"/>
    <property type="project" value="TreeGrafter"/>
</dbReference>
<dbReference type="KEGG" id="ptrh:RsTaC01_0933"/>
<keyword evidence="4 5" id="KW-0413">Isomerase</keyword>
<feature type="domain" description="Metalloenzyme" evidence="7">
    <location>
        <begin position="1"/>
        <end position="367"/>
    </location>
</feature>
<evidence type="ECO:0000259" key="7">
    <source>
        <dbReference type="Pfam" id="PF01676"/>
    </source>
</evidence>
<sequence>MIVLDSLGIGEMFDAIDYGDKGSNTLKSCFIQKNFSVPNLQKLGLFNIDGIDYAKKIKNPLATFARLAEKSKGKDSVIGHWEIAGLISKKPMPVFLNGFPKKLVEKFEKIINKKIICNKPYSGTKLLEDYGKESVENNKLILYTSADSVFQLAAHEKVMSLKKLYNYCEKARKLLTNRYAVGRVIARPFIGKYPNYERTANRKDFALEPFGITLLDKLKNNNYEVIAVGKIRDIFSCRGITKSLKTVNNQDGMNKTINIIKNENFEGLCFVNLIDFDTLYGHRNDALGYAKALSKFDVQLGELIKFLKKDDILILTGDHGCDPLNNSTDHSREYVPLLIFGKNIESNVNLGTKESFSFISKFILKIFL</sequence>
<dbReference type="SUPFAM" id="SSF143856">
    <property type="entry name" value="DeoB insert domain-like"/>
    <property type="match status" value="1"/>
</dbReference>
<dbReference type="GO" id="GO:0008973">
    <property type="term" value="F:phosphopentomutase activity"/>
    <property type="evidence" value="ECO:0007669"/>
    <property type="project" value="UniProtKB-UniRule"/>
</dbReference>
<dbReference type="CDD" id="cd16009">
    <property type="entry name" value="PPM"/>
    <property type="match status" value="1"/>
</dbReference>
<organism evidence="8">
    <name type="scientific">Candidatus Paraimprobicoccus trichonymphae</name>
    <dbReference type="NCBI Taxonomy" id="3033793"/>
    <lineage>
        <taxon>Bacteria</taxon>
        <taxon>Bacillati</taxon>
        <taxon>Bacillota</taxon>
        <taxon>Clostridia</taxon>
        <taxon>Candidatus Paraimprobicoccus</taxon>
    </lineage>
</organism>
<dbReference type="Gene3D" id="3.30.70.1250">
    <property type="entry name" value="Phosphopentomutase"/>
    <property type="match status" value="1"/>
</dbReference>
<comment type="catalytic activity">
    <reaction evidence="5">
        <text>alpha-D-ribose 1-phosphate = D-ribose 5-phosphate</text>
        <dbReference type="Rhea" id="RHEA:18793"/>
        <dbReference type="ChEBI" id="CHEBI:57720"/>
        <dbReference type="ChEBI" id="CHEBI:78346"/>
        <dbReference type="EC" id="5.4.2.7"/>
    </reaction>
</comment>
<dbReference type="GO" id="GO:0000287">
    <property type="term" value="F:magnesium ion binding"/>
    <property type="evidence" value="ECO:0007669"/>
    <property type="project" value="UniProtKB-UniRule"/>
</dbReference>
<dbReference type="SUPFAM" id="SSF53649">
    <property type="entry name" value="Alkaline phosphatase-like"/>
    <property type="match status" value="1"/>
</dbReference>
<name>A0AA48I6J0_9FIRM</name>
<gene>
    <name evidence="5" type="primary">deoB</name>
    <name evidence="8" type="ORF">RsTaC01_0933</name>
</gene>
<keyword evidence="5" id="KW-0963">Cytoplasm</keyword>
<dbReference type="InterPro" id="IPR017850">
    <property type="entry name" value="Alkaline_phosphatase_core_sf"/>
</dbReference>
<feature type="binding site" evidence="5">
    <location>
        <position position="277"/>
    </location>
    <ligand>
        <name>Mn(2+)</name>
        <dbReference type="ChEBI" id="CHEBI:29035"/>
        <label>2</label>
    </ligand>
</feature>
<evidence type="ECO:0000256" key="6">
    <source>
        <dbReference type="NCBIfam" id="TIGR01696"/>
    </source>
</evidence>
<feature type="binding site" evidence="5">
    <location>
        <position position="318"/>
    </location>
    <ligand>
        <name>Mn(2+)</name>
        <dbReference type="ChEBI" id="CHEBI:29035"/>
        <label>1</label>
    </ligand>
</feature>